<reference evidence="9 10" key="1">
    <citation type="submission" date="2022-06" db="EMBL/GenBank/DDBJ databases">
        <title>Isolation of gut microbiota from human fecal samples.</title>
        <authorList>
            <person name="Pamer E.G."/>
            <person name="Barat B."/>
            <person name="Waligurski E."/>
            <person name="Medina S."/>
            <person name="Paddock L."/>
            <person name="Mostad J."/>
        </authorList>
    </citation>
    <scope>NUCLEOTIDE SEQUENCE [LARGE SCALE GENOMIC DNA]</scope>
    <source>
        <strain evidence="9 10">DFI.7.95</strain>
    </source>
</reference>
<dbReference type="PRINTS" id="PR00344">
    <property type="entry name" value="BCTRLSENSOR"/>
</dbReference>
<gene>
    <name evidence="9" type="ORF">NE686_06050</name>
</gene>
<dbReference type="InterPro" id="IPR004358">
    <property type="entry name" value="Sig_transdc_His_kin-like_C"/>
</dbReference>
<dbReference type="Gene3D" id="3.30.565.10">
    <property type="entry name" value="Histidine kinase-like ATPase, C-terminal domain"/>
    <property type="match status" value="1"/>
</dbReference>
<evidence type="ECO:0000256" key="7">
    <source>
        <dbReference type="SAM" id="Phobius"/>
    </source>
</evidence>
<dbReference type="Proteomes" id="UP001524478">
    <property type="component" value="Unassembled WGS sequence"/>
</dbReference>
<dbReference type="Pfam" id="PF00512">
    <property type="entry name" value="HisKA"/>
    <property type="match status" value="1"/>
</dbReference>
<evidence type="ECO:0000256" key="1">
    <source>
        <dbReference type="ARBA" id="ARBA00000085"/>
    </source>
</evidence>
<evidence type="ECO:0000256" key="4">
    <source>
        <dbReference type="ARBA" id="ARBA00022679"/>
    </source>
</evidence>
<evidence type="ECO:0000256" key="6">
    <source>
        <dbReference type="ARBA" id="ARBA00023012"/>
    </source>
</evidence>
<dbReference type="InterPro" id="IPR003661">
    <property type="entry name" value="HisK_dim/P_dom"/>
</dbReference>
<dbReference type="InterPro" id="IPR036890">
    <property type="entry name" value="HATPase_C_sf"/>
</dbReference>
<keyword evidence="7" id="KW-1133">Transmembrane helix</keyword>
<protein>
    <recommendedName>
        <fullName evidence="2">histidine kinase</fullName>
        <ecNumber evidence="2">2.7.13.3</ecNumber>
    </recommendedName>
</protein>
<name>A0ABT1S841_9FIRM</name>
<accession>A0ABT1S841</accession>
<dbReference type="InterPro" id="IPR005467">
    <property type="entry name" value="His_kinase_dom"/>
</dbReference>
<dbReference type="InterPro" id="IPR036097">
    <property type="entry name" value="HisK_dim/P_sf"/>
</dbReference>
<dbReference type="EC" id="2.7.13.3" evidence="2"/>
<evidence type="ECO:0000313" key="10">
    <source>
        <dbReference type="Proteomes" id="UP001524478"/>
    </source>
</evidence>
<dbReference type="Pfam" id="PF02518">
    <property type="entry name" value="HATPase_c"/>
    <property type="match status" value="1"/>
</dbReference>
<proteinExistence type="predicted"/>
<dbReference type="PROSITE" id="PS50109">
    <property type="entry name" value="HIS_KIN"/>
    <property type="match status" value="1"/>
</dbReference>
<comment type="catalytic activity">
    <reaction evidence="1">
        <text>ATP + protein L-histidine = ADP + protein N-phospho-L-histidine.</text>
        <dbReference type="EC" id="2.7.13.3"/>
    </reaction>
</comment>
<dbReference type="EMBL" id="JANGAC010000003">
    <property type="protein sequence ID" value="MCQ4922636.1"/>
    <property type="molecule type" value="Genomic_DNA"/>
</dbReference>
<keyword evidence="10" id="KW-1185">Reference proteome</keyword>
<evidence type="ECO:0000313" key="9">
    <source>
        <dbReference type="EMBL" id="MCQ4922636.1"/>
    </source>
</evidence>
<dbReference type="InterPro" id="IPR003594">
    <property type="entry name" value="HATPase_dom"/>
</dbReference>
<feature type="domain" description="Histidine kinase" evidence="8">
    <location>
        <begin position="255"/>
        <end position="470"/>
    </location>
</feature>
<dbReference type="GO" id="GO:0016301">
    <property type="term" value="F:kinase activity"/>
    <property type="evidence" value="ECO:0007669"/>
    <property type="project" value="UniProtKB-KW"/>
</dbReference>
<organism evidence="9 10">
    <name type="scientific">Tissierella carlieri</name>
    <dbReference type="NCBI Taxonomy" id="689904"/>
    <lineage>
        <taxon>Bacteria</taxon>
        <taxon>Bacillati</taxon>
        <taxon>Bacillota</taxon>
        <taxon>Tissierellia</taxon>
        <taxon>Tissierellales</taxon>
        <taxon>Tissierellaceae</taxon>
        <taxon>Tissierella</taxon>
    </lineage>
</organism>
<evidence type="ECO:0000259" key="8">
    <source>
        <dbReference type="PROSITE" id="PS50109"/>
    </source>
</evidence>
<dbReference type="SMART" id="SM00387">
    <property type="entry name" value="HATPase_c"/>
    <property type="match status" value="1"/>
</dbReference>
<dbReference type="CDD" id="cd00082">
    <property type="entry name" value="HisKA"/>
    <property type="match status" value="1"/>
</dbReference>
<dbReference type="PANTHER" id="PTHR43711:SF1">
    <property type="entry name" value="HISTIDINE KINASE 1"/>
    <property type="match status" value="1"/>
</dbReference>
<keyword evidence="4" id="KW-0808">Transferase</keyword>
<dbReference type="SUPFAM" id="SSF55874">
    <property type="entry name" value="ATPase domain of HSP90 chaperone/DNA topoisomerase II/histidine kinase"/>
    <property type="match status" value="1"/>
</dbReference>
<evidence type="ECO:0000256" key="5">
    <source>
        <dbReference type="ARBA" id="ARBA00022777"/>
    </source>
</evidence>
<keyword evidence="7" id="KW-0812">Transmembrane</keyword>
<feature type="transmembrane region" description="Helical" evidence="7">
    <location>
        <begin position="9"/>
        <end position="32"/>
    </location>
</feature>
<sequence length="470" mass="53400">MRLHLTLKYLMSIIMVIIVVGLVNGLIAFGLFQFGPRESYSYGIANESYISPEDYVRQFSKYISLEEGRFSLDKNAQRSLIQNDAWIQVLDINYKVNFQFNGNKELPQIYTPMTLVHNYKYANPDTMFVSEVSFEEETYTYLIGMPYNDIQRTFFTFNKTYFASIIGGLALLVFAVDLVLGLLFGMGFSRGLTKPVGEIIKSIEDLTVGYYNQVLPTNGLYGSVFSNINKLSDQLQANEKERVAIDAMRESWISNISHDIKTPLASIRGYGELLHSDEKMSVENMRRYAKVIEDKALYISNLVDDLNLSTRLESGYFVLNLQMVNIVTLLRDIVIDVLNGVDMSNVYLDWCCDEIQILCQLDPVLFRRAINNILYNAIIHNDKSVNIKVKLTYEENKIYIWVADDGKGISPEDLPYIFNRHYRGTNTSNIVEGTGLGMTITKQIIKAHGGEISVNGELGIGTCFEVVLIN</sequence>
<keyword evidence="3" id="KW-0597">Phosphoprotein</keyword>
<evidence type="ECO:0000256" key="2">
    <source>
        <dbReference type="ARBA" id="ARBA00012438"/>
    </source>
</evidence>
<evidence type="ECO:0000256" key="3">
    <source>
        <dbReference type="ARBA" id="ARBA00022553"/>
    </source>
</evidence>
<dbReference type="Gene3D" id="1.10.287.130">
    <property type="match status" value="1"/>
</dbReference>
<feature type="transmembrane region" description="Helical" evidence="7">
    <location>
        <begin position="161"/>
        <end position="184"/>
    </location>
</feature>
<dbReference type="SUPFAM" id="SSF47384">
    <property type="entry name" value="Homodimeric domain of signal transducing histidine kinase"/>
    <property type="match status" value="1"/>
</dbReference>
<keyword evidence="5 9" id="KW-0418">Kinase</keyword>
<dbReference type="InterPro" id="IPR050736">
    <property type="entry name" value="Sensor_HK_Regulatory"/>
</dbReference>
<comment type="caution">
    <text evidence="9">The sequence shown here is derived from an EMBL/GenBank/DDBJ whole genome shotgun (WGS) entry which is preliminary data.</text>
</comment>
<dbReference type="SMART" id="SM00388">
    <property type="entry name" value="HisKA"/>
    <property type="match status" value="1"/>
</dbReference>
<dbReference type="PANTHER" id="PTHR43711">
    <property type="entry name" value="TWO-COMPONENT HISTIDINE KINASE"/>
    <property type="match status" value="1"/>
</dbReference>
<keyword evidence="6" id="KW-0902">Two-component regulatory system</keyword>
<dbReference type="CDD" id="cd00075">
    <property type="entry name" value="HATPase"/>
    <property type="match status" value="1"/>
</dbReference>
<keyword evidence="7" id="KW-0472">Membrane</keyword>